<accession>A0A1D8PRL3</accession>
<dbReference type="OrthoDB" id="10254604at2759"/>
<dbReference type="STRING" id="237561.A0A1D8PRL3"/>
<dbReference type="Proteomes" id="UP000000559">
    <property type="component" value="Chromosome R"/>
</dbReference>
<evidence type="ECO:0000259" key="1">
    <source>
        <dbReference type="Pfam" id="PF13460"/>
    </source>
</evidence>
<proteinExistence type="predicted"/>
<dbReference type="eggNOG" id="KOG1203">
    <property type="taxonomic scope" value="Eukaryota"/>
</dbReference>
<dbReference type="SUPFAM" id="SSF51735">
    <property type="entry name" value="NAD(P)-binding Rossmann-fold domains"/>
    <property type="match status" value="1"/>
</dbReference>
<reference evidence="3 4" key="3">
    <citation type="journal article" date="2013" name="Genome Biol.">
        <title>Assembly of a phased diploid Candida albicans genome facilitates allele-specific measurements and provides a simple model for repeat and indel structure.</title>
        <authorList>
            <person name="Muzzey D."/>
            <person name="Schwartz K."/>
            <person name="Weissman J.S."/>
            <person name="Sherlock G."/>
        </authorList>
    </citation>
    <scope>NUCLEOTIDE SEQUENCE [LARGE SCALE GENOMIC DNA]</scope>
    <source>
        <strain evidence="4">SC5314 / ATCC MYA-2876</strain>
    </source>
</reference>
<dbReference type="OMA" id="YFKNEVG"/>
<organism evidence="3 4">
    <name type="scientific">Candida albicans (strain SC5314 / ATCC MYA-2876)</name>
    <name type="common">Yeast</name>
    <dbReference type="NCBI Taxonomy" id="237561"/>
    <lineage>
        <taxon>Eukaryota</taxon>
        <taxon>Fungi</taxon>
        <taxon>Dikarya</taxon>
        <taxon>Ascomycota</taxon>
        <taxon>Saccharomycotina</taxon>
        <taxon>Pichiomycetes</taxon>
        <taxon>Debaryomycetaceae</taxon>
        <taxon>Candida/Lodderomyces clade</taxon>
        <taxon>Candida</taxon>
    </lineage>
</organism>
<dbReference type="SMR" id="A0A1D8PRL3"/>
<dbReference type="Pfam" id="PF13460">
    <property type="entry name" value="NAD_binding_10"/>
    <property type="match status" value="1"/>
</dbReference>
<evidence type="ECO:0000313" key="4">
    <source>
        <dbReference type="Proteomes" id="UP000000559"/>
    </source>
</evidence>
<keyword evidence="4" id="KW-1185">Reference proteome</keyword>
<dbReference type="PANTHER" id="PTHR15020">
    <property type="entry name" value="FLAVIN REDUCTASE-RELATED"/>
    <property type="match status" value="1"/>
</dbReference>
<dbReference type="InParanoid" id="A0A1D8PRL3"/>
<evidence type="ECO:0000313" key="2">
    <source>
        <dbReference type="CGD" id="CAL0000190190"/>
    </source>
</evidence>
<gene>
    <name evidence="3" type="ordered locus">CAALFM_CR00090CA</name>
    <name evidence="2" type="ordered locus">orf19.7531</name>
</gene>
<dbReference type="Gene3D" id="3.40.50.720">
    <property type="entry name" value="NAD(P)-binding Rossmann-like Domain"/>
    <property type="match status" value="1"/>
</dbReference>
<dbReference type="RefSeq" id="XP_718687.1">
    <property type="nucleotide sequence ID" value="XM_713594.1"/>
</dbReference>
<dbReference type="CGD" id="CAL0000190190">
    <property type="gene designation" value="orf19.7531"/>
</dbReference>
<dbReference type="InterPro" id="IPR016040">
    <property type="entry name" value="NAD(P)-bd_dom"/>
</dbReference>
<dbReference type="PANTHER" id="PTHR15020:SF50">
    <property type="entry name" value="UPF0659 PROTEIN YMR090W"/>
    <property type="match status" value="1"/>
</dbReference>
<name>A0A1D8PRL3_CANAL</name>
<dbReference type="FunCoup" id="A0A1D8PRL3">
    <property type="interactions" value="726"/>
</dbReference>
<dbReference type="GeneID" id="3639734"/>
<reference evidence="3 4" key="1">
    <citation type="journal article" date="2004" name="Proc. Natl. Acad. Sci. U.S.A.">
        <title>The diploid genome sequence of Candida albicans.</title>
        <authorList>
            <person name="Jones T."/>
            <person name="Federspiel N.A."/>
            <person name="Chibana H."/>
            <person name="Dungan J."/>
            <person name="Kalman S."/>
            <person name="Magee B.B."/>
            <person name="Newport G."/>
            <person name="Thorstenson Y.R."/>
            <person name="Agabian N."/>
            <person name="Magee P.T."/>
            <person name="Davis R.W."/>
            <person name="Scherer S."/>
        </authorList>
    </citation>
    <scope>NUCLEOTIDE SEQUENCE [LARGE SCALE GENOMIC DNA]</scope>
    <source>
        <strain evidence="4">SC5314 / ATCC MYA-2876</strain>
    </source>
</reference>
<dbReference type="AlphaFoldDB" id="A0A1D8PRL3"/>
<sequence length="229" mass="25185">MSTVKNIIVFGSHGKIGQQFVRLLADKTSVFRGTAVVRNDEQATTIKSITANSLNVSSLNFTLDNASVGEIASAIKGHDAVVFTVGSAGKNLLQVDLDAAVKTFEASVEAQVRRFIIISALHADNREFFSKLGLRNYYIAKHYADRILVDEFSDKLDYTILKPTSLSDDAATGKIRIIKSTDEEIGTITRADVAKVIYEIVNDKDTFGKSYNIANGDLDIRDKRIYKSV</sequence>
<feature type="domain" description="NAD(P)-binding" evidence="1">
    <location>
        <begin position="11"/>
        <end position="203"/>
    </location>
</feature>
<dbReference type="VEuPathDB" id="FungiDB:CR_00090C_A"/>
<evidence type="ECO:0000313" key="3">
    <source>
        <dbReference type="EMBL" id="AOW30780.1"/>
    </source>
</evidence>
<protein>
    <recommendedName>
        <fullName evidence="1">NAD(P)-binding domain-containing protein</fullName>
    </recommendedName>
</protein>
<dbReference type="KEGG" id="cal:CAALFM_CR00090CA"/>
<reference evidence="3 4" key="2">
    <citation type="journal article" date="2007" name="Genome Biol.">
        <title>Assembly of the Candida albicans genome into sixteen supercontigs aligned on the eight chromosomes.</title>
        <authorList>
            <person name="van het Hoog M."/>
            <person name="Rast T.J."/>
            <person name="Martchenko M."/>
            <person name="Grindle S."/>
            <person name="Dignard D."/>
            <person name="Hogues H."/>
            <person name="Cuomo C."/>
            <person name="Berriman M."/>
            <person name="Scherer S."/>
            <person name="Magee B.B."/>
            <person name="Whiteway M."/>
            <person name="Chibana H."/>
            <person name="Nantel A."/>
            <person name="Magee P.T."/>
        </authorList>
    </citation>
    <scope>GENOME REANNOTATION</scope>
    <source>
        <strain evidence="4">SC5314 / ATCC MYA-2876</strain>
    </source>
</reference>
<dbReference type="InterPro" id="IPR036291">
    <property type="entry name" value="NAD(P)-bd_dom_sf"/>
</dbReference>
<dbReference type="EMBL" id="CP017630">
    <property type="protein sequence ID" value="AOW30780.1"/>
    <property type="molecule type" value="Genomic_DNA"/>
</dbReference>